<dbReference type="Gene3D" id="3.40.50.850">
    <property type="entry name" value="Isochorismatase-like"/>
    <property type="match status" value="1"/>
</dbReference>
<dbReference type="SUPFAM" id="SSF52499">
    <property type="entry name" value="Isochorismatase-like hydrolases"/>
    <property type="match status" value="1"/>
</dbReference>
<organism evidence="4 9">
    <name type="scientific">Lachnospira eligens</name>
    <dbReference type="NCBI Taxonomy" id="39485"/>
    <lineage>
        <taxon>Bacteria</taxon>
        <taxon>Bacillati</taxon>
        <taxon>Bacillota</taxon>
        <taxon>Clostridia</taxon>
        <taxon>Lachnospirales</taxon>
        <taxon>Lachnospiraceae</taxon>
        <taxon>Lachnospira</taxon>
    </lineage>
</organism>
<proteinExistence type="inferred from homology"/>
<evidence type="ECO:0000313" key="7">
    <source>
        <dbReference type="Proteomes" id="UP000284794"/>
    </source>
</evidence>
<dbReference type="Proteomes" id="UP000284794">
    <property type="component" value="Unassembled WGS sequence"/>
</dbReference>
<reference evidence="7 8" key="1">
    <citation type="submission" date="2018-08" db="EMBL/GenBank/DDBJ databases">
        <title>A genome reference for cultivated species of the human gut microbiota.</title>
        <authorList>
            <person name="Zou Y."/>
            <person name="Xue W."/>
            <person name="Luo G."/>
        </authorList>
    </citation>
    <scope>NUCLEOTIDE SEQUENCE [LARGE SCALE GENOMIC DNA]</scope>
    <source>
        <strain evidence="6 8">AF36-7BH</strain>
        <strain evidence="5 7">AM32-2AC</strain>
        <strain evidence="4 9">AM37-3BH</strain>
    </source>
</reference>
<evidence type="ECO:0000256" key="1">
    <source>
        <dbReference type="ARBA" id="ARBA00006336"/>
    </source>
</evidence>
<dbReference type="CDD" id="cd00431">
    <property type="entry name" value="cysteine_hydrolases"/>
    <property type="match status" value="1"/>
</dbReference>
<gene>
    <name evidence="6" type="ORF">DW007_09515</name>
    <name evidence="5" type="ORF">DW811_10935</name>
    <name evidence="4" type="ORF">DW858_12220</name>
</gene>
<evidence type="ECO:0000259" key="3">
    <source>
        <dbReference type="Pfam" id="PF00857"/>
    </source>
</evidence>
<dbReference type="Proteomes" id="UP000285201">
    <property type="component" value="Unassembled WGS sequence"/>
</dbReference>
<keyword evidence="2 4" id="KW-0378">Hydrolase</keyword>
<evidence type="ECO:0000256" key="2">
    <source>
        <dbReference type="ARBA" id="ARBA00022801"/>
    </source>
</evidence>
<dbReference type="InterPro" id="IPR000868">
    <property type="entry name" value="Isochorismatase-like_dom"/>
</dbReference>
<evidence type="ECO:0000313" key="8">
    <source>
        <dbReference type="Proteomes" id="UP000285201"/>
    </source>
</evidence>
<dbReference type="GO" id="GO:0016787">
    <property type="term" value="F:hydrolase activity"/>
    <property type="evidence" value="ECO:0007669"/>
    <property type="project" value="UniProtKB-KW"/>
</dbReference>
<dbReference type="EMBL" id="QROY01000007">
    <property type="protein sequence ID" value="RHL67670.1"/>
    <property type="molecule type" value="Genomic_DNA"/>
</dbReference>
<evidence type="ECO:0000313" key="6">
    <source>
        <dbReference type="EMBL" id="RHL67670.1"/>
    </source>
</evidence>
<dbReference type="Pfam" id="PF00857">
    <property type="entry name" value="Isochorismatase"/>
    <property type="match status" value="1"/>
</dbReference>
<name>A0A413YRJ2_9FIRM</name>
<dbReference type="EMBL" id="QSIS01000015">
    <property type="protein sequence ID" value="RHD07130.1"/>
    <property type="molecule type" value="Genomic_DNA"/>
</dbReference>
<evidence type="ECO:0000313" key="9">
    <source>
        <dbReference type="Proteomes" id="UP000285844"/>
    </source>
</evidence>
<feature type="domain" description="Isochorismatase-like" evidence="3">
    <location>
        <begin position="13"/>
        <end position="176"/>
    </location>
</feature>
<evidence type="ECO:0000313" key="5">
    <source>
        <dbReference type="EMBL" id="RHD07130.1"/>
    </source>
</evidence>
<dbReference type="PANTHER" id="PTHR43540">
    <property type="entry name" value="PEROXYUREIDOACRYLATE/UREIDOACRYLATE AMIDOHYDROLASE-RELATED"/>
    <property type="match status" value="1"/>
</dbReference>
<comment type="similarity">
    <text evidence="1">Belongs to the isochorismatase family.</text>
</comment>
<dbReference type="AlphaFoldDB" id="A0A413YRJ2"/>
<accession>A0A413YRJ2</accession>
<dbReference type="EMBL" id="QSHM01000018">
    <property type="protein sequence ID" value="RHC11684.1"/>
    <property type="molecule type" value="Genomic_DNA"/>
</dbReference>
<dbReference type="InterPro" id="IPR050272">
    <property type="entry name" value="Isochorismatase-like_hydrls"/>
</dbReference>
<sequence length="180" mass="19723">MKNDRRQDMNKKLLVVIDMQNDFITGALGNKECQAVVPAVAAKVKSAEGNANIVYTLDTHMEDYMNTQEGRNLPVKHCIKPDNGWKLIPELEGIKAVRSFEKPTFGSIELAEWIKENGYTEVELVGVCTDICVISNAMTIKAVNPEVVISVDAKCCAGVTPESHANALAAMKACQIQVEE</sequence>
<protein>
    <submittedName>
        <fullName evidence="4">Cysteine hydrolase</fullName>
    </submittedName>
</protein>
<evidence type="ECO:0000313" key="4">
    <source>
        <dbReference type="EMBL" id="RHC11684.1"/>
    </source>
</evidence>
<dbReference type="InterPro" id="IPR036380">
    <property type="entry name" value="Isochorismatase-like_sf"/>
</dbReference>
<comment type="caution">
    <text evidence="4">The sequence shown here is derived from an EMBL/GenBank/DDBJ whole genome shotgun (WGS) entry which is preliminary data.</text>
</comment>
<dbReference type="Proteomes" id="UP000285844">
    <property type="component" value="Unassembled WGS sequence"/>
</dbReference>
<dbReference type="PANTHER" id="PTHR43540:SF6">
    <property type="entry name" value="ISOCHORISMATASE-LIKE DOMAIN-CONTAINING PROTEIN"/>
    <property type="match status" value="1"/>
</dbReference>